<proteinExistence type="predicted"/>
<protein>
    <submittedName>
        <fullName evidence="1">Uncharacterized protein</fullName>
    </submittedName>
</protein>
<dbReference type="Proteomes" id="UP000617979">
    <property type="component" value="Unassembled WGS sequence"/>
</dbReference>
<dbReference type="RefSeq" id="WP_188431228.1">
    <property type="nucleotide sequence ID" value="NZ_BMEX01000004.1"/>
</dbReference>
<gene>
    <name evidence="1" type="ORF">GCM10007416_13470</name>
</gene>
<keyword evidence="2" id="KW-1185">Reference proteome</keyword>
<organism evidence="1 2">
    <name type="scientific">Kroppenstedtia guangzhouensis</name>
    <dbReference type="NCBI Taxonomy" id="1274356"/>
    <lineage>
        <taxon>Bacteria</taxon>
        <taxon>Bacillati</taxon>
        <taxon>Bacillota</taxon>
        <taxon>Bacilli</taxon>
        <taxon>Bacillales</taxon>
        <taxon>Thermoactinomycetaceae</taxon>
        <taxon>Kroppenstedtia</taxon>
    </lineage>
</organism>
<evidence type="ECO:0000313" key="2">
    <source>
        <dbReference type="Proteomes" id="UP000617979"/>
    </source>
</evidence>
<sequence>MLSRKLQTAVFAAILSSFWMAVVFPLNTGRDGYEGPPFSIPEKGGFFRKSRFHNNR</sequence>
<name>A0ABQ1GDQ6_9BACL</name>
<accession>A0ABQ1GDQ6</accession>
<dbReference type="EMBL" id="BMEX01000004">
    <property type="protein sequence ID" value="GGA41861.1"/>
    <property type="molecule type" value="Genomic_DNA"/>
</dbReference>
<evidence type="ECO:0000313" key="1">
    <source>
        <dbReference type="EMBL" id="GGA41861.1"/>
    </source>
</evidence>
<reference evidence="2" key="1">
    <citation type="journal article" date="2019" name="Int. J. Syst. Evol. Microbiol.">
        <title>The Global Catalogue of Microorganisms (GCM) 10K type strain sequencing project: providing services to taxonomists for standard genome sequencing and annotation.</title>
        <authorList>
            <consortium name="The Broad Institute Genomics Platform"/>
            <consortium name="The Broad Institute Genome Sequencing Center for Infectious Disease"/>
            <person name="Wu L."/>
            <person name="Ma J."/>
        </authorList>
    </citation>
    <scope>NUCLEOTIDE SEQUENCE [LARGE SCALE GENOMIC DNA]</scope>
    <source>
        <strain evidence="2">CGMCC 1.12404</strain>
    </source>
</reference>
<comment type="caution">
    <text evidence="1">The sequence shown here is derived from an EMBL/GenBank/DDBJ whole genome shotgun (WGS) entry which is preliminary data.</text>
</comment>